<accession>A0ABN2Q5F8</accession>
<protein>
    <submittedName>
        <fullName evidence="3">Phosphatase PAP2 family protein</fullName>
    </submittedName>
</protein>
<keyword evidence="1" id="KW-0472">Membrane</keyword>
<comment type="caution">
    <text evidence="3">The sequence shown here is derived from an EMBL/GenBank/DDBJ whole genome shotgun (WGS) entry which is preliminary data.</text>
</comment>
<feature type="transmembrane region" description="Helical" evidence="1">
    <location>
        <begin position="184"/>
        <end position="206"/>
    </location>
</feature>
<feature type="transmembrane region" description="Helical" evidence="1">
    <location>
        <begin position="20"/>
        <end position="40"/>
    </location>
</feature>
<feature type="transmembrane region" description="Helical" evidence="1">
    <location>
        <begin position="156"/>
        <end position="178"/>
    </location>
</feature>
<evidence type="ECO:0000313" key="4">
    <source>
        <dbReference type="Proteomes" id="UP001501116"/>
    </source>
</evidence>
<proteinExistence type="predicted"/>
<gene>
    <name evidence="3" type="ORF">GCM10009754_11000</name>
</gene>
<keyword evidence="4" id="KW-1185">Reference proteome</keyword>
<dbReference type="EMBL" id="BAAANN010000003">
    <property type="protein sequence ID" value="GAA1945021.1"/>
    <property type="molecule type" value="Genomic_DNA"/>
</dbReference>
<dbReference type="Proteomes" id="UP001501116">
    <property type="component" value="Unassembled WGS sequence"/>
</dbReference>
<reference evidence="3 4" key="1">
    <citation type="journal article" date="2019" name="Int. J. Syst. Evol. Microbiol.">
        <title>The Global Catalogue of Microorganisms (GCM) 10K type strain sequencing project: providing services to taxonomists for standard genome sequencing and annotation.</title>
        <authorList>
            <consortium name="The Broad Institute Genomics Platform"/>
            <consortium name="The Broad Institute Genome Sequencing Center for Infectious Disease"/>
            <person name="Wu L."/>
            <person name="Ma J."/>
        </authorList>
    </citation>
    <scope>NUCLEOTIDE SEQUENCE [LARGE SCALE GENOMIC DNA]</scope>
    <source>
        <strain evidence="3 4">JCM 14545</strain>
    </source>
</reference>
<evidence type="ECO:0000256" key="1">
    <source>
        <dbReference type="SAM" id="Phobius"/>
    </source>
</evidence>
<evidence type="ECO:0000313" key="3">
    <source>
        <dbReference type="EMBL" id="GAA1945021.1"/>
    </source>
</evidence>
<dbReference type="InterPro" id="IPR000326">
    <property type="entry name" value="PAP2/HPO"/>
</dbReference>
<name>A0ABN2Q5F8_9PSEU</name>
<sequence length="218" mass="22477">MDQGTTAATAAKTVRGAKPFAITSAVCALAMVALGIPFAGGTGPGGFDRVFEGWVATVFGGQAELLRLFVVATQPYVLIPVLAVVAIACGLARRGPELAVTLAGPAIAVALNTWVLKPLFDRHNGGAYAYPSGHTVSLVSTLAVLVIVARPGAATWLTAALAVLLVPFAAVGMVGLGFHYLTDVIGGTLFAIAFVLATRLAGLAYFRRHPWPARLSRP</sequence>
<evidence type="ECO:0000259" key="2">
    <source>
        <dbReference type="Pfam" id="PF01569"/>
    </source>
</evidence>
<keyword evidence="1" id="KW-1133">Transmembrane helix</keyword>
<feature type="transmembrane region" description="Helical" evidence="1">
    <location>
        <begin position="98"/>
        <end position="116"/>
    </location>
</feature>
<dbReference type="Gene3D" id="1.20.144.10">
    <property type="entry name" value="Phosphatidic acid phosphatase type 2/haloperoxidase"/>
    <property type="match status" value="1"/>
</dbReference>
<feature type="transmembrane region" description="Helical" evidence="1">
    <location>
        <begin position="128"/>
        <end position="149"/>
    </location>
</feature>
<feature type="domain" description="Phosphatidic acid phosphatase type 2/haloperoxidase" evidence="2">
    <location>
        <begin position="123"/>
        <end position="199"/>
    </location>
</feature>
<keyword evidence="1" id="KW-0812">Transmembrane</keyword>
<dbReference type="RefSeq" id="WP_344414082.1">
    <property type="nucleotide sequence ID" value="NZ_BAAANN010000003.1"/>
</dbReference>
<dbReference type="Pfam" id="PF01569">
    <property type="entry name" value="PAP2"/>
    <property type="match status" value="1"/>
</dbReference>
<feature type="transmembrane region" description="Helical" evidence="1">
    <location>
        <begin position="68"/>
        <end position="91"/>
    </location>
</feature>
<dbReference type="InterPro" id="IPR036938">
    <property type="entry name" value="PAP2/HPO_sf"/>
</dbReference>
<organism evidence="3 4">
    <name type="scientific">Amycolatopsis minnesotensis</name>
    <dbReference type="NCBI Taxonomy" id="337894"/>
    <lineage>
        <taxon>Bacteria</taxon>
        <taxon>Bacillati</taxon>
        <taxon>Actinomycetota</taxon>
        <taxon>Actinomycetes</taxon>
        <taxon>Pseudonocardiales</taxon>
        <taxon>Pseudonocardiaceae</taxon>
        <taxon>Amycolatopsis</taxon>
    </lineage>
</organism>
<dbReference type="SUPFAM" id="SSF48317">
    <property type="entry name" value="Acid phosphatase/Vanadium-dependent haloperoxidase"/>
    <property type="match status" value="1"/>
</dbReference>